<dbReference type="AlphaFoldDB" id="A0AAE1W0F1"/>
<accession>A0AAE1W0F1</accession>
<sequence>MSKACLCKEATVEEVKHVVFDLGIESTQRAWMVLMRCFSTLCWDVIQSDVLEAVKDFLSGTKLPISFTATSIVLVPKTRQTGDNILLAQEIIHYLGVKKTDWNVALKLDIAKAYDKVDWIFLESVLLQLGFPPRWIELVRNCISNCWFPILINGSLSSFFKSTMGLRQDLKQSQVNVSVQRNAHLWYSLKSSIVDEASRFPFVQTQNCSAEVFVRIGPGSAAEAPKIEKLTTYISCRQNTAVVLSASLHRTLDAQSQGVVLTVIDFVAVGSLKSSSFVDSLFCIFFERSEELVHQKITICTGVVAYLDEVRDVLPLIAFSIELSQFQWLISHQHPQGIDVLDNAAINILKCGDFCTESCVGGALSTCFSFSTWFEKETWFFNAFASVIMAGRIEKGVDFDLISVGLVEFEPS</sequence>
<dbReference type="InterPro" id="IPR052343">
    <property type="entry name" value="Retrotransposon-Effector_Assoc"/>
</dbReference>
<dbReference type="PANTHER" id="PTHR46890">
    <property type="entry name" value="NON-LTR RETROLELEMENT REVERSE TRANSCRIPTASE-LIKE PROTEIN-RELATED"/>
    <property type="match status" value="1"/>
</dbReference>
<name>A0AAE1W0F1_9LAMI</name>
<evidence type="ECO:0000313" key="1">
    <source>
        <dbReference type="EMBL" id="KAK4382839.1"/>
    </source>
</evidence>
<dbReference type="Proteomes" id="UP001289374">
    <property type="component" value="Unassembled WGS sequence"/>
</dbReference>
<proteinExistence type="predicted"/>
<protein>
    <recommendedName>
        <fullName evidence="3">Reverse transcriptase domain-containing protein</fullName>
    </recommendedName>
</protein>
<organism evidence="1 2">
    <name type="scientific">Sesamum angolense</name>
    <dbReference type="NCBI Taxonomy" id="2727404"/>
    <lineage>
        <taxon>Eukaryota</taxon>
        <taxon>Viridiplantae</taxon>
        <taxon>Streptophyta</taxon>
        <taxon>Embryophyta</taxon>
        <taxon>Tracheophyta</taxon>
        <taxon>Spermatophyta</taxon>
        <taxon>Magnoliopsida</taxon>
        <taxon>eudicotyledons</taxon>
        <taxon>Gunneridae</taxon>
        <taxon>Pentapetalae</taxon>
        <taxon>asterids</taxon>
        <taxon>lamiids</taxon>
        <taxon>Lamiales</taxon>
        <taxon>Pedaliaceae</taxon>
        <taxon>Sesamum</taxon>
    </lineage>
</organism>
<evidence type="ECO:0008006" key="3">
    <source>
        <dbReference type="Google" id="ProtNLM"/>
    </source>
</evidence>
<keyword evidence="2" id="KW-1185">Reference proteome</keyword>
<dbReference type="EMBL" id="JACGWL010000640">
    <property type="protein sequence ID" value="KAK4382839.1"/>
    <property type="molecule type" value="Genomic_DNA"/>
</dbReference>
<comment type="caution">
    <text evidence="1">The sequence shown here is derived from an EMBL/GenBank/DDBJ whole genome shotgun (WGS) entry which is preliminary data.</text>
</comment>
<evidence type="ECO:0000313" key="2">
    <source>
        <dbReference type="Proteomes" id="UP001289374"/>
    </source>
</evidence>
<reference evidence="1" key="2">
    <citation type="journal article" date="2024" name="Plant">
        <title>Genomic evolution and insights into agronomic trait innovations of Sesamum species.</title>
        <authorList>
            <person name="Miao H."/>
            <person name="Wang L."/>
            <person name="Qu L."/>
            <person name="Liu H."/>
            <person name="Sun Y."/>
            <person name="Le M."/>
            <person name="Wang Q."/>
            <person name="Wei S."/>
            <person name="Zheng Y."/>
            <person name="Lin W."/>
            <person name="Duan Y."/>
            <person name="Cao H."/>
            <person name="Xiong S."/>
            <person name="Wang X."/>
            <person name="Wei L."/>
            <person name="Li C."/>
            <person name="Ma Q."/>
            <person name="Ju M."/>
            <person name="Zhao R."/>
            <person name="Li G."/>
            <person name="Mu C."/>
            <person name="Tian Q."/>
            <person name="Mei H."/>
            <person name="Zhang T."/>
            <person name="Gao T."/>
            <person name="Zhang H."/>
        </authorList>
    </citation>
    <scope>NUCLEOTIDE SEQUENCE</scope>
    <source>
        <strain evidence="1">K16</strain>
    </source>
</reference>
<reference evidence="1" key="1">
    <citation type="submission" date="2020-06" db="EMBL/GenBank/DDBJ databases">
        <authorList>
            <person name="Li T."/>
            <person name="Hu X."/>
            <person name="Zhang T."/>
            <person name="Song X."/>
            <person name="Zhang H."/>
            <person name="Dai N."/>
            <person name="Sheng W."/>
            <person name="Hou X."/>
            <person name="Wei L."/>
        </authorList>
    </citation>
    <scope>NUCLEOTIDE SEQUENCE</scope>
    <source>
        <strain evidence="1">K16</strain>
        <tissue evidence="1">Leaf</tissue>
    </source>
</reference>
<gene>
    <name evidence="1" type="ORF">Sango_2834400</name>
</gene>
<dbReference type="PANTHER" id="PTHR46890:SF48">
    <property type="entry name" value="RNA-DIRECTED DNA POLYMERASE"/>
    <property type="match status" value="1"/>
</dbReference>